<proteinExistence type="predicted"/>
<accession>A0A382HYU9</accession>
<name>A0A382HYU9_9ZZZZ</name>
<sequence>MHGMFLIETQIRTRLQSQYIGSIGSAGGSPNLFGKISGKTT</sequence>
<evidence type="ECO:0000313" key="1">
    <source>
        <dbReference type="EMBL" id="SVB92584.1"/>
    </source>
</evidence>
<gene>
    <name evidence="1" type="ORF">METZ01_LOCUS245438</name>
</gene>
<protein>
    <submittedName>
        <fullName evidence="1">Uncharacterized protein</fullName>
    </submittedName>
</protein>
<dbReference type="AlphaFoldDB" id="A0A382HYU9"/>
<organism evidence="1">
    <name type="scientific">marine metagenome</name>
    <dbReference type="NCBI Taxonomy" id="408172"/>
    <lineage>
        <taxon>unclassified sequences</taxon>
        <taxon>metagenomes</taxon>
        <taxon>ecological metagenomes</taxon>
    </lineage>
</organism>
<dbReference type="EMBL" id="UINC01064172">
    <property type="protein sequence ID" value="SVB92584.1"/>
    <property type="molecule type" value="Genomic_DNA"/>
</dbReference>
<reference evidence="1" key="1">
    <citation type="submission" date="2018-05" db="EMBL/GenBank/DDBJ databases">
        <authorList>
            <person name="Lanie J.A."/>
            <person name="Ng W.-L."/>
            <person name="Kazmierczak K.M."/>
            <person name="Andrzejewski T.M."/>
            <person name="Davidsen T.M."/>
            <person name="Wayne K.J."/>
            <person name="Tettelin H."/>
            <person name="Glass J.I."/>
            <person name="Rusch D."/>
            <person name="Podicherti R."/>
            <person name="Tsui H.-C.T."/>
            <person name="Winkler M.E."/>
        </authorList>
    </citation>
    <scope>NUCLEOTIDE SEQUENCE</scope>
</reference>